<dbReference type="Proteomes" id="UP000663846">
    <property type="component" value="Unassembled WGS sequence"/>
</dbReference>
<dbReference type="InterPro" id="IPR050452">
    <property type="entry name" value="Metacaspase"/>
</dbReference>
<proteinExistence type="inferred from homology"/>
<reference evidence="5" key="1">
    <citation type="submission" date="2021-01" db="EMBL/GenBank/DDBJ databases">
        <authorList>
            <person name="Kaushik A."/>
        </authorList>
    </citation>
    <scope>NUCLEOTIDE SEQUENCE</scope>
    <source>
        <strain evidence="5">AG1-1C</strain>
    </source>
</reference>
<feature type="domain" description="Peptidase C14 caspase" evidence="4">
    <location>
        <begin position="30"/>
        <end position="330"/>
    </location>
</feature>
<keyword evidence="3" id="KW-0378">Hydrolase</keyword>
<dbReference type="Pfam" id="PF00656">
    <property type="entry name" value="Peptidase_C14"/>
    <property type="match status" value="1"/>
</dbReference>
<evidence type="ECO:0000256" key="2">
    <source>
        <dbReference type="ARBA" id="ARBA00022703"/>
    </source>
</evidence>
<gene>
    <name evidence="5" type="ORF">RDB_LOCUS145784</name>
</gene>
<dbReference type="GO" id="GO:0006508">
    <property type="term" value="P:proteolysis"/>
    <property type="evidence" value="ECO:0007669"/>
    <property type="project" value="InterPro"/>
</dbReference>
<dbReference type="InterPro" id="IPR029030">
    <property type="entry name" value="Caspase-like_dom_sf"/>
</dbReference>
<keyword evidence="3" id="KW-0645">Protease</keyword>
<protein>
    <recommendedName>
        <fullName evidence="4">Peptidase C14 caspase domain-containing protein</fullName>
    </recommendedName>
</protein>
<sequence length="411" mass="46019">MTVIQLQHEHARFTRTTENTTNQTHIPTLHALLIGIDSYKNFAKLSGAVRDVQSVCDFLRCDLAVPESHITMLTNDQATRSGIINAIKWLSRDTTINRFDPIVIFYAGHGCEVDSPLSDYKEKAQCLAPWDLGHPGADGKSIPPIPDYTLSALLNELAVAKGNNITVIFDSCHSASSTRGVRGMSTKAEPQSCVQVSTNNQPLTSITGGASSFNCRARSLNLADFPPLTYETDKEIIRRVQRRRRWRVIIVSVRSHLFFMRLNTMSERRPTGIRVPAQRLFNKDIPELLGFSRSHVLLAACGHAEQSYECTECDCGFFTAALLQVLRSSRIQKLKYKWCFEAFPKLLTPSPQNPVYEGDTASRVFFTVSALTIPVHPDSYTMRKLSQGYLMRLGDAQGVFPGSQYGIYEDY</sequence>
<dbReference type="GO" id="GO:0006915">
    <property type="term" value="P:apoptotic process"/>
    <property type="evidence" value="ECO:0007669"/>
    <property type="project" value="UniProtKB-KW"/>
</dbReference>
<keyword evidence="3" id="KW-0788">Thiol protease</keyword>
<evidence type="ECO:0000259" key="4">
    <source>
        <dbReference type="Pfam" id="PF00656"/>
    </source>
</evidence>
<dbReference type="InterPro" id="IPR011600">
    <property type="entry name" value="Pept_C14_caspase"/>
</dbReference>
<dbReference type="Gene3D" id="3.40.50.1460">
    <property type="match status" value="1"/>
</dbReference>
<comment type="similarity">
    <text evidence="1">Belongs to the peptidase C14B family.</text>
</comment>
<dbReference type="PANTHER" id="PTHR48104">
    <property type="entry name" value="METACASPASE-4"/>
    <property type="match status" value="1"/>
</dbReference>
<dbReference type="PANTHER" id="PTHR48104:SF30">
    <property type="entry name" value="METACASPASE-1"/>
    <property type="match status" value="1"/>
</dbReference>
<dbReference type="SUPFAM" id="SSF52129">
    <property type="entry name" value="Caspase-like"/>
    <property type="match status" value="1"/>
</dbReference>
<dbReference type="AlphaFoldDB" id="A0A8H3B9J6"/>
<evidence type="ECO:0000313" key="5">
    <source>
        <dbReference type="EMBL" id="CAE6451151.1"/>
    </source>
</evidence>
<feature type="non-terminal residue" evidence="5">
    <location>
        <position position="1"/>
    </location>
</feature>
<keyword evidence="2" id="KW-0053">Apoptosis</keyword>
<accession>A0A8H3B9J6</accession>
<name>A0A8H3B9J6_9AGAM</name>
<evidence type="ECO:0000256" key="3">
    <source>
        <dbReference type="ARBA" id="ARBA00022807"/>
    </source>
</evidence>
<comment type="caution">
    <text evidence="5">The sequence shown here is derived from an EMBL/GenBank/DDBJ whole genome shotgun (WGS) entry which is preliminary data.</text>
</comment>
<dbReference type="EMBL" id="CAJMWS010000557">
    <property type="protein sequence ID" value="CAE6451151.1"/>
    <property type="molecule type" value="Genomic_DNA"/>
</dbReference>
<organism evidence="5 6">
    <name type="scientific">Rhizoctonia solani</name>
    <dbReference type="NCBI Taxonomy" id="456999"/>
    <lineage>
        <taxon>Eukaryota</taxon>
        <taxon>Fungi</taxon>
        <taxon>Dikarya</taxon>
        <taxon>Basidiomycota</taxon>
        <taxon>Agaricomycotina</taxon>
        <taxon>Agaricomycetes</taxon>
        <taxon>Cantharellales</taxon>
        <taxon>Ceratobasidiaceae</taxon>
        <taxon>Rhizoctonia</taxon>
    </lineage>
</organism>
<evidence type="ECO:0000313" key="6">
    <source>
        <dbReference type="Proteomes" id="UP000663846"/>
    </source>
</evidence>
<dbReference type="GO" id="GO:0005737">
    <property type="term" value="C:cytoplasm"/>
    <property type="evidence" value="ECO:0007669"/>
    <property type="project" value="TreeGrafter"/>
</dbReference>
<evidence type="ECO:0000256" key="1">
    <source>
        <dbReference type="ARBA" id="ARBA00009005"/>
    </source>
</evidence>
<dbReference type="GO" id="GO:0004197">
    <property type="term" value="F:cysteine-type endopeptidase activity"/>
    <property type="evidence" value="ECO:0007669"/>
    <property type="project" value="InterPro"/>
</dbReference>